<dbReference type="OrthoDB" id="21502at2759"/>
<reference evidence="2" key="1">
    <citation type="journal article" date="2020" name="Stud. Mycol.">
        <title>101 Dothideomycetes genomes: a test case for predicting lifestyles and emergence of pathogens.</title>
        <authorList>
            <person name="Haridas S."/>
            <person name="Albert R."/>
            <person name="Binder M."/>
            <person name="Bloem J."/>
            <person name="Labutti K."/>
            <person name="Salamov A."/>
            <person name="Andreopoulos B."/>
            <person name="Baker S."/>
            <person name="Barry K."/>
            <person name="Bills G."/>
            <person name="Bluhm B."/>
            <person name="Cannon C."/>
            <person name="Castanera R."/>
            <person name="Culley D."/>
            <person name="Daum C."/>
            <person name="Ezra D."/>
            <person name="Gonzalez J."/>
            <person name="Henrissat B."/>
            <person name="Kuo A."/>
            <person name="Liang C."/>
            <person name="Lipzen A."/>
            <person name="Lutzoni F."/>
            <person name="Magnuson J."/>
            <person name="Mondo S."/>
            <person name="Nolan M."/>
            <person name="Ohm R."/>
            <person name="Pangilinan J."/>
            <person name="Park H.-J."/>
            <person name="Ramirez L."/>
            <person name="Alfaro M."/>
            <person name="Sun H."/>
            <person name="Tritt A."/>
            <person name="Yoshinaga Y."/>
            <person name="Zwiers L.-H."/>
            <person name="Turgeon B."/>
            <person name="Goodwin S."/>
            <person name="Spatafora J."/>
            <person name="Crous P."/>
            <person name="Grigoriev I."/>
        </authorList>
    </citation>
    <scope>NUCLEOTIDE SEQUENCE</scope>
    <source>
        <strain evidence="2">CBS 125425</strain>
    </source>
</reference>
<sequence>MATLLLRQFGASPSRAPPPQVKNDQVYPVHMLDGSKTLQGIVVAWTLRFNDVLDADKLHASLSKLLDIGDWRKVGGRLRLKENGKLEIHVPRPFTADRPAVSYTHEALATNIEEHSLAKSLPKPTSAPSIQWDTPQLSLHITTFNDATLVGLSWPHTLMDVMGQQALLRGWSLVLAGRDSEVPRMLGAQEDAICAAVDAAAEDEKFHLEHKQLKSWAMVTFGLRFAWDLVWNRVMQTRTVFLPKWAVAELRRKVQSDLAVSMDGKEETPFISEGDVLTAWATRAVASSLPRPRPVTVLHALNARFRVSSLIQAPGVYIQNMAVAAFTFLTPEVATGPLGAIALENRSHLTEQATQAQVLAILRKLRQDSKSGGDPATLVCGESDALLIPFTNWTRAGFFETADFSPALVRAGETGQSRSNPPGTMVFHHAQSMRENPTARNVVVVLGKDHEDNYWLTGTLLPPAWAKIEEEINGMRQIGNTDA</sequence>
<evidence type="ECO:0000313" key="2">
    <source>
        <dbReference type="EMBL" id="KAF2730282.1"/>
    </source>
</evidence>
<dbReference type="Pfam" id="PF02458">
    <property type="entry name" value="Transferase"/>
    <property type="match status" value="1"/>
</dbReference>
<evidence type="ECO:0000313" key="3">
    <source>
        <dbReference type="Proteomes" id="UP000799444"/>
    </source>
</evidence>
<keyword evidence="1" id="KW-0808">Transferase</keyword>
<dbReference type="AlphaFoldDB" id="A0A9P4QSV6"/>
<dbReference type="InterPro" id="IPR023213">
    <property type="entry name" value="CAT-like_dom_sf"/>
</dbReference>
<keyword evidence="3" id="KW-1185">Reference proteome</keyword>
<accession>A0A9P4QSV6</accession>
<dbReference type="PANTHER" id="PTHR31642">
    <property type="entry name" value="TRICHOTHECENE 3-O-ACETYLTRANSFERASE"/>
    <property type="match status" value="1"/>
</dbReference>
<dbReference type="GO" id="GO:0016747">
    <property type="term" value="F:acyltransferase activity, transferring groups other than amino-acyl groups"/>
    <property type="evidence" value="ECO:0007669"/>
    <property type="project" value="TreeGrafter"/>
</dbReference>
<dbReference type="InterPro" id="IPR050317">
    <property type="entry name" value="Plant_Fungal_Acyltransferase"/>
</dbReference>
<dbReference type="Proteomes" id="UP000799444">
    <property type="component" value="Unassembled WGS sequence"/>
</dbReference>
<evidence type="ECO:0000256" key="1">
    <source>
        <dbReference type="ARBA" id="ARBA00022679"/>
    </source>
</evidence>
<dbReference type="Gene3D" id="3.30.559.10">
    <property type="entry name" value="Chloramphenicol acetyltransferase-like domain"/>
    <property type="match status" value="2"/>
</dbReference>
<protein>
    <submittedName>
        <fullName evidence="2">Uncharacterized protein</fullName>
    </submittedName>
</protein>
<dbReference type="EMBL" id="ML996221">
    <property type="protein sequence ID" value="KAF2730282.1"/>
    <property type="molecule type" value="Genomic_DNA"/>
</dbReference>
<name>A0A9P4QSV6_9PLEO</name>
<gene>
    <name evidence="2" type="ORF">EJ04DRAFT_545817</name>
</gene>
<comment type="caution">
    <text evidence="2">The sequence shown here is derived from an EMBL/GenBank/DDBJ whole genome shotgun (WGS) entry which is preliminary data.</text>
</comment>
<organism evidence="2 3">
    <name type="scientific">Polyplosphaeria fusca</name>
    <dbReference type="NCBI Taxonomy" id="682080"/>
    <lineage>
        <taxon>Eukaryota</taxon>
        <taxon>Fungi</taxon>
        <taxon>Dikarya</taxon>
        <taxon>Ascomycota</taxon>
        <taxon>Pezizomycotina</taxon>
        <taxon>Dothideomycetes</taxon>
        <taxon>Pleosporomycetidae</taxon>
        <taxon>Pleosporales</taxon>
        <taxon>Tetraplosphaeriaceae</taxon>
        <taxon>Polyplosphaeria</taxon>
    </lineage>
</organism>
<proteinExistence type="predicted"/>
<dbReference type="PANTHER" id="PTHR31642:SF310">
    <property type="entry name" value="FATTY ALCOHOL:CAFFEOYL-COA ACYLTRANSFERASE"/>
    <property type="match status" value="1"/>
</dbReference>